<keyword evidence="8" id="KW-1185">Reference proteome</keyword>
<comment type="cofactor">
    <cofactor evidence="1 5">
        <name>pyridoxal 5'-phosphate</name>
        <dbReference type="ChEBI" id="CHEBI:597326"/>
    </cofactor>
</comment>
<dbReference type="PANTHER" id="PTHR21152:SF40">
    <property type="entry name" value="ALANINE--GLYOXYLATE AMINOTRANSFERASE"/>
    <property type="match status" value="1"/>
</dbReference>
<dbReference type="GO" id="GO:0008453">
    <property type="term" value="F:alanine-glyoxylate transaminase activity"/>
    <property type="evidence" value="ECO:0007669"/>
    <property type="project" value="TreeGrafter"/>
</dbReference>
<evidence type="ECO:0000313" key="8">
    <source>
        <dbReference type="Proteomes" id="UP000001400"/>
    </source>
</evidence>
<dbReference type="InterPro" id="IPR015424">
    <property type="entry name" value="PyrdxlP-dep_Trfase"/>
</dbReference>
<dbReference type="Pfam" id="PF00266">
    <property type="entry name" value="Aminotran_5"/>
    <property type="match status" value="1"/>
</dbReference>
<dbReference type="GO" id="GO:0004760">
    <property type="term" value="F:L-serine-pyruvate transaminase activity"/>
    <property type="evidence" value="ECO:0007669"/>
    <property type="project" value="TreeGrafter"/>
</dbReference>
<evidence type="ECO:0000256" key="3">
    <source>
        <dbReference type="ARBA" id="ARBA00022898"/>
    </source>
</evidence>
<dbReference type="Gene3D" id="3.90.1150.10">
    <property type="entry name" value="Aspartate Aminotransferase, domain 1"/>
    <property type="match status" value="1"/>
</dbReference>
<gene>
    <name evidence="7" type="ordered locus">Aboo_1420</name>
</gene>
<evidence type="ECO:0000256" key="2">
    <source>
        <dbReference type="ARBA" id="ARBA00009236"/>
    </source>
</evidence>
<comment type="similarity">
    <text evidence="2 4">Belongs to the class-V pyridoxal-phosphate-dependent aminotransferase family.</text>
</comment>
<dbReference type="InterPro" id="IPR000192">
    <property type="entry name" value="Aminotrans_V_dom"/>
</dbReference>
<dbReference type="Proteomes" id="UP000001400">
    <property type="component" value="Chromosome"/>
</dbReference>
<dbReference type="STRING" id="439481.Aboo_1420"/>
<dbReference type="EMBL" id="CP001941">
    <property type="protein sequence ID" value="ADD09227.1"/>
    <property type="molecule type" value="Genomic_DNA"/>
</dbReference>
<evidence type="ECO:0000259" key="6">
    <source>
        <dbReference type="Pfam" id="PF00266"/>
    </source>
</evidence>
<dbReference type="HOGENOM" id="CLU_027686_1_1_2"/>
<dbReference type="GO" id="GO:0019265">
    <property type="term" value="P:glycine biosynthetic process, by transamination of glyoxylate"/>
    <property type="evidence" value="ECO:0007669"/>
    <property type="project" value="TreeGrafter"/>
</dbReference>
<feature type="domain" description="Aminotransferase class V" evidence="6">
    <location>
        <begin position="25"/>
        <end position="321"/>
    </location>
</feature>
<keyword evidence="7" id="KW-0032">Aminotransferase</keyword>
<dbReference type="GeneID" id="8828384"/>
<dbReference type="OrthoDB" id="35685at2157"/>
<keyword evidence="3" id="KW-0663">Pyridoxal phosphate</keyword>
<dbReference type="Gene3D" id="3.40.640.10">
    <property type="entry name" value="Type I PLP-dependent aspartate aminotransferase-like (Major domain)"/>
    <property type="match status" value="1"/>
</dbReference>
<dbReference type="SUPFAM" id="SSF53383">
    <property type="entry name" value="PLP-dependent transferases"/>
    <property type="match status" value="1"/>
</dbReference>
<dbReference type="AlphaFoldDB" id="B5ID09"/>
<reference evidence="7" key="1">
    <citation type="submission" date="2010-02" db="EMBL/GenBank/DDBJ databases">
        <title>Complete sequence of Aciduliprofundum boonei T469.</title>
        <authorList>
            <consortium name="US DOE Joint Genome Institute"/>
            <person name="Lucas S."/>
            <person name="Copeland A."/>
            <person name="Lapidus A."/>
            <person name="Cheng J.-F."/>
            <person name="Bruce D."/>
            <person name="Goodwin L."/>
            <person name="Pitluck S."/>
            <person name="Saunders E."/>
            <person name="Detter J.C."/>
            <person name="Han C."/>
            <person name="Tapia R."/>
            <person name="Land M."/>
            <person name="Hauser L."/>
            <person name="Kyrpides N."/>
            <person name="Mikhailova N."/>
            <person name="Flores G."/>
            <person name="Reysenbach A.-L."/>
            <person name="Woyke T."/>
        </authorList>
    </citation>
    <scope>NUCLEOTIDE SEQUENCE</scope>
    <source>
        <strain evidence="7">T469</strain>
    </source>
</reference>
<dbReference type="PIRSF" id="PIRSF000524">
    <property type="entry name" value="SPT"/>
    <property type="match status" value="1"/>
</dbReference>
<evidence type="ECO:0000256" key="5">
    <source>
        <dbReference type="RuleBase" id="RU004504"/>
    </source>
</evidence>
<sequence>MIENTPKLFIPGPTEVDDRVRIAMAQRVIGHRTKEMTELYGGIVEKMQKLFNTDHYVFVFTSSGSAVMEGTIRNLAEKDVLHGACGAFSKRWYEMSLANEKNADLVWADWGKAVKPEMIADAMEKKKYELLAQIHNETSTGVKNPTDEIAKIAHENDTLIAIDTVSSLGGDMIDVNKYDVVIASSQKALALPPGLAVAIVSEEAMEKSKKTRNKGYYFDFVRMLKRFEKSQQHPTTPSVPLLYAMDVQLDIMLEEGMQARYERHLKMREIVHNWVKKRGFELFAEKGYESVTVTTITNTYGISIKELNEELVRRGLRISNGYGELKEKTFRIAHMGQLTPTDIMGLLDTIDEILEAKGVY</sequence>
<name>B5ID09_ACIB4</name>
<dbReference type="PANTHER" id="PTHR21152">
    <property type="entry name" value="AMINOTRANSFERASE CLASS V"/>
    <property type="match status" value="1"/>
</dbReference>
<dbReference type="InterPro" id="IPR015422">
    <property type="entry name" value="PyrdxlP-dep_Trfase_small"/>
</dbReference>
<dbReference type="eggNOG" id="arCOG00082">
    <property type="taxonomic scope" value="Archaea"/>
</dbReference>
<dbReference type="InterPro" id="IPR015421">
    <property type="entry name" value="PyrdxlP-dep_Trfase_major"/>
</dbReference>
<evidence type="ECO:0000256" key="4">
    <source>
        <dbReference type="RuleBase" id="RU004075"/>
    </source>
</evidence>
<accession>B5ID09</accession>
<dbReference type="KEGG" id="abi:Aboo_1420"/>
<dbReference type="InterPro" id="IPR024169">
    <property type="entry name" value="SP_NH2Trfase/AEP_transaminase"/>
</dbReference>
<dbReference type="RefSeq" id="WP_008084037.1">
    <property type="nucleotide sequence ID" value="NC_013926.1"/>
</dbReference>
<organism evidence="7 8">
    <name type="scientific">Aciduliprofundum boonei (strain DSM 19572 / T469)</name>
    <dbReference type="NCBI Taxonomy" id="439481"/>
    <lineage>
        <taxon>Archaea</taxon>
        <taxon>Methanobacteriati</taxon>
        <taxon>Thermoplasmatota</taxon>
        <taxon>DHVE2 group</taxon>
        <taxon>Candidatus Aciduliprofundum</taxon>
    </lineage>
</organism>
<protein>
    <submittedName>
        <fullName evidence="7">Aminotransferase class V</fullName>
    </submittedName>
</protein>
<evidence type="ECO:0000256" key="1">
    <source>
        <dbReference type="ARBA" id="ARBA00001933"/>
    </source>
</evidence>
<proteinExistence type="inferred from homology"/>
<dbReference type="InterPro" id="IPR020578">
    <property type="entry name" value="Aminotrans_V_PyrdxlP_BS"/>
</dbReference>
<keyword evidence="7" id="KW-0808">Transferase</keyword>
<evidence type="ECO:0000313" key="7">
    <source>
        <dbReference type="EMBL" id="ADD09227.1"/>
    </source>
</evidence>
<dbReference type="PROSITE" id="PS00595">
    <property type="entry name" value="AA_TRANSFER_CLASS_5"/>
    <property type="match status" value="1"/>
</dbReference>